<dbReference type="Pfam" id="PF01545">
    <property type="entry name" value="Cation_efflux"/>
    <property type="match status" value="1"/>
</dbReference>
<keyword evidence="9" id="KW-1185">Reference proteome</keyword>
<dbReference type="GO" id="GO:0015093">
    <property type="term" value="F:ferrous iron transmembrane transporter activity"/>
    <property type="evidence" value="ECO:0007669"/>
    <property type="project" value="TreeGrafter"/>
</dbReference>
<name>A0A916XEZ2_9ACTN</name>
<feature type="transmembrane region" description="Helical" evidence="6">
    <location>
        <begin position="175"/>
        <end position="194"/>
    </location>
</feature>
<dbReference type="SUPFAM" id="SSF161111">
    <property type="entry name" value="Cation efflux protein transmembrane domain-like"/>
    <property type="match status" value="1"/>
</dbReference>
<evidence type="ECO:0000256" key="4">
    <source>
        <dbReference type="ARBA" id="ARBA00022989"/>
    </source>
</evidence>
<dbReference type="GO" id="GO:0005886">
    <property type="term" value="C:plasma membrane"/>
    <property type="evidence" value="ECO:0007669"/>
    <property type="project" value="TreeGrafter"/>
</dbReference>
<gene>
    <name evidence="8" type="ORF">GCM10011410_21800</name>
</gene>
<evidence type="ECO:0000259" key="7">
    <source>
        <dbReference type="Pfam" id="PF01545"/>
    </source>
</evidence>
<evidence type="ECO:0000256" key="1">
    <source>
        <dbReference type="ARBA" id="ARBA00004141"/>
    </source>
</evidence>
<dbReference type="InterPro" id="IPR058533">
    <property type="entry name" value="Cation_efflux_TM"/>
</dbReference>
<dbReference type="InterPro" id="IPR050291">
    <property type="entry name" value="CDF_Transporter"/>
</dbReference>
<dbReference type="GO" id="GO:0015341">
    <property type="term" value="F:zinc efflux antiporter activity"/>
    <property type="evidence" value="ECO:0007669"/>
    <property type="project" value="TreeGrafter"/>
</dbReference>
<protein>
    <submittedName>
        <fullName evidence="8">Cytochrome c551</fullName>
    </submittedName>
</protein>
<dbReference type="Gene3D" id="1.20.1510.10">
    <property type="entry name" value="Cation efflux protein transmembrane domain"/>
    <property type="match status" value="1"/>
</dbReference>
<feature type="transmembrane region" description="Helical" evidence="6">
    <location>
        <begin position="101"/>
        <end position="120"/>
    </location>
</feature>
<reference evidence="8" key="2">
    <citation type="submission" date="2020-09" db="EMBL/GenBank/DDBJ databases">
        <authorList>
            <person name="Sun Q."/>
            <person name="Zhou Y."/>
        </authorList>
    </citation>
    <scope>NUCLEOTIDE SEQUENCE</scope>
    <source>
        <strain evidence="8">CGMCC 1.15478</strain>
    </source>
</reference>
<feature type="transmembrane region" description="Helical" evidence="6">
    <location>
        <begin position="30"/>
        <end position="50"/>
    </location>
</feature>
<feature type="transmembrane region" description="Helical" evidence="6">
    <location>
        <begin position="70"/>
        <end position="89"/>
    </location>
</feature>
<evidence type="ECO:0000256" key="6">
    <source>
        <dbReference type="SAM" id="Phobius"/>
    </source>
</evidence>
<dbReference type="PANTHER" id="PTHR43840:SF15">
    <property type="entry name" value="MITOCHONDRIAL METAL TRANSPORTER 1-RELATED"/>
    <property type="match status" value="1"/>
</dbReference>
<keyword evidence="3 6" id="KW-0812">Transmembrane</keyword>
<dbReference type="AlphaFoldDB" id="A0A916XEZ2"/>
<keyword evidence="4 6" id="KW-1133">Transmembrane helix</keyword>
<proteinExistence type="predicted"/>
<keyword evidence="5 6" id="KW-0472">Membrane</keyword>
<evidence type="ECO:0000313" key="8">
    <source>
        <dbReference type="EMBL" id="GGC68659.1"/>
    </source>
</evidence>
<keyword evidence="2" id="KW-0813">Transport</keyword>
<dbReference type="InterPro" id="IPR027469">
    <property type="entry name" value="Cation_efflux_TMD_sf"/>
</dbReference>
<dbReference type="PANTHER" id="PTHR43840">
    <property type="entry name" value="MITOCHONDRIAL METAL TRANSPORTER 1-RELATED"/>
    <property type="match status" value="1"/>
</dbReference>
<evidence type="ECO:0000256" key="2">
    <source>
        <dbReference type="ARBA" id="ARBA00022448"/>
    </source>
</evidence>
<feature type="transmembrane region" description="Helical" evidence="6">
    <location>
        <begin position="141"/>
        <end position="163"/>
    </location>
</feature>
<comment type="caution">
    <text evidence="8">The sequence shown here is derived from an EMBL/GenBank/DDBJ whole genome shotgun (WGS) entry which is preliminary data.</text>
</comment>
<evidence type="ECO:0000313" key="9">
    <source>
        <dbReference type="Proteomes" id="UP000641514"/>
    </source>
</evidence>
<organism evidence="8 9">
    <name type="scientific">Hoyosella rhizosphaerae</name>
    <dbReference type="NCBI Taxonomy" id="1755582"/>
    <lineage>
        <taxon>Bacteria</taxon>
        <taxon>Bacillati</taxon>
        <taxon>Actinomycetota</taxon>
        <taxon>Actinomycetes</taxon>
        <taxon>Mycobacteriales</taxon>
        <taxon>Hoyosellaceae</taxon>
        <taxon>Hoyosella</taxon>
    </lineage>
</organism>
<dbReference type="Proteomes" id="UP000641514">
    <property type="component" value="Unassembled WGS sequence"/>
</dbReference>
<dbReference type="GO" id="GO:0015086">
    <property type="term" value="F:cadmium ion transmembrane transporter activity"/>
    <property type="evidence" value="ECO:0007669"/>
    <property type="project" value="TreeGrafter"/>
</dbReference>
<evidence type="ECO:0000256" key="3">
    <source>
        <dbReference type="ARBA" id="ARBA00022692"/>
    </source>
</evidence>
<accession>A0A916XEZ2</accession>
<reference evidence="8" key="1">
    <citation type="journal article" date="2014" name="Int. J. Syst. Evol. Microbiol.">
        <title>Complete genome sequence of Corynebacterium casei LMG S-19264T (=DSM 44701T), isolated from a smear-ripened cheese.</title>
        <authorList>
            <consortium name="US DOE Joint Genome Institute (JGI-PGF)"/>
            <person name="Walter F."/>
            <person name="Albersmeier A."/>
            <person name="Kalinowski J."/>
            <person name="Ruckert C."/>
        </authorList>
    </citation>
    <scope>NUCLEOTIDE SEQUENCE</scope>
    <source>
        <strain evidence="8">CGMCC 1.15478</strain>
    </source>
</reference>
<dbReference type="GO" id="GO:0006882">
    <property type="term" value="P:intracellular zinc ion homeostasis"/>
    <property type="evidence" value="ECO:0007669"/>
    <property type="project" value="TreeGrafter"/>
</dbReference>
<dbReference type="EMBL" id="BMJH01000002">
    <property type="protein sequence ID" value="GGC68659.1"/>
    <property type="molecule type" value="Genomic_DNA"/>
</dbReference>
<feature type="domain" description="Cation efflux protein transmembrane" evidence="7">
    <location>
        <begin position="3"/>
        <end position="199"/>
    </location>
</feature>
<comment type="subcellular location">
    <subcellularLocation>
        <location evidence="1">Membrane</location>
        <topology evidence="1">Multi-pass membrane protein</topology>
    </subcellularLocation>
</comment>
<evidence type="ECO:0000256" key="5">
    <source>
        <dbReference type="ARBA" id="ARBA00023136"/>
    </source>
</evidence>
<sequence>MFSVWGALGFAILALVWGLAVQSQMIVFDGLYSLISVALSLMSLVAFRIIRKGESKHFPFGRVVLEPLTIIVKATAIGALCVYALTVAVMDIIDGGREVNAGWASLYAGAATLGCAGMAMHLHRRQKAVRSDLLRAETTQWLLDTVLSAGVLIGFLVAMVLQARDYNTAAGYVDPAMVAIVCLLFLAMPVKLLAQGFREVMMMAPAAPIEQRVRDSANGVQQRYAFDDMVLRCTKVGGQLVVEVDYVVGAQTTGRTVEVLDEIRQEMTDDLRDLNYELWLSVSFTSDVRWAE</sequence>